<dbReference type="Pfam" id="PF09994">
    <property type="entry name" value="T6SS_Tle1-like_cat"/>
    <property type="match status" value="2"/>
</dbReference>
<protein>
    <recommendedName>
        <fullName evidence="1">T6SS Phospholipase effector Tle1-like catalytic domain-containing protein</fullName>
    </recommendedName>
</protein>
<name>A0A2T3AEQ3_9PEZI</name>
<reference evidence="2 3" key="1">
    <citation type="journal article" date="2018" name="Mycol. Prog.">
        <title>Coniella lustricola, a new species from submerged detritus.</title>
        <authorList>
            <person name="Raudabaugh D.B."/>
            <person name="Iturriaga T."/>
            <person name="Carver A."/>
            <person name="Mondo S."/>
            <person name="Pangilinan J."/>
            <person name="Lipzen A."/>
            <person name="He G."/>
            <person name="Amirebrahimi M."/>
            <person name="Grigoriev I.V."/>
            <person name="Miller A.N."/>
        </authorList>
    </citation>
    <scope>NUCLEOTIDE SEQUENCE [LARGE SCALE GENOMIC DNA]</scope>
    <source>
        <strain evidence="2 3">B22-T-1</strain>
    </source>
</reference>
<dbReference type="STRING" id="2025994.A0A2T3AEQ3"/>
<organism evidence="2 3">
    <name type="scientific">Coniella lustricola</name>
    <dbReference type="NCBI Taxonomy" id="2025994"/>
    <lineage>
        <taxon>Eukaryota</taxon>
        <taxon>Fungi</taxon>
        <taxon>Dikarya</taxon>
        <taxon>Ascomycota</taxon>
        <taxon>Pezizomycotina</taxon>
        <taxon>Sordariomycetes</taxon>
        <taxon>Sordariomycetidae</taxon>
        <taxon>Diaporthales</taxon>
        <taxon>Schizoparmaceae</taxon>
        <taxon>Coniella</taxon>
    </lineage>
</organism>
<accession>A0A2T3AEQ3</accession>
<dbReference type="PANTHER" id="PTHR33840">
    <property type="match status" value="1"/>
</dbReference>
<dbReference type="OrthoDB" id="3057168at2759"/>
<dbReference type="AlphaFoldDB" id="A0A2T3AEQ3"/>
<evidence type="ECO:0000313" key="3">
    <source>
        <dbReference type="Proteomes" id="UP000241462"/>
    </source>
</evidence>
<feature type="domain" description="T6SS Phospholipase effector Tle1-like catalytic" evidence="1">
    <location>
        <begin position="88"/>
        <end position="281"/>
    </location>
</feature>
<gene>
    <name evidence="2" type="ORF">BD289DRAFT_465956</name>
</gene>
<dbReference type="PANTHER" id="PTHR33840:SF1">
    <property type="entry name" value="TLE1 PHOSPHOLIPASE DOMAIN-CONTAINING PROTEIN"/>
    <property type="match status" value="1"/>
</dbReference>
<feature type="domain" description="T6SS Phospholipase effector Tle1-like catalytic" evidence="1">
    <location>
        <begin position="11"/>
        <end position="87"/>
    </location>
</feature>
<evidence type="ECO:0000313" key="2">
    <source>
        <dbReference type="EMBL" id="PSR94237.1"/>
    </source>
</evidence>
<dbReference type="EMBL" id="KZ678400">
    <property type="protein sequence ID" value="PSR94237.1"/>
    <property type="molecule type" value="Genomic_DNA"/>
</dbReference>
<sequence>MTVPRVDLEKKRLIVCCDGTWMNSDKGFEKGRPQPPSNVTRLARNFKRNCSDGTVQIVNYQSGVGTGSTMSDALSGGAFGNGVAEVIAFPFQVVAGMIGNIGLLTREGMEFFFPIFKDMQNWRTKNYKDPFPGAPFDEKPLGDDAESAYRMKLIEKGYTRVFEEGGAGKLITIKAVSVFDTVGSLGVPSVAWMKKLGIDHTTAELRFYDTALSDRIEHAFHALALDEPRPPFSPSIWERAASNKGFTDLRQVWFPGNHGNIGGGWPDQGIANMSMAWMMDQLTTVGVEFDLGSIGRMLADTERYYREHPMAATIPTKEAPAAKGKSPKMVESIKNKVPASIKEKASKAMPTPYYKWANDEIVANNHPVRPWGTGAILRAHSPMYTLTGSIVRSPGMYHKLNTYDGKELPEYLEDTCEKIHPSVRIRLAVGGLGYDDKRQWNAEALTNAG</sequence>
<dbReference type="InParanoid" id="A0A2T3AEQ3"/>
<keyword evidence="3" id="KW-1185">Reference proteome</keyword>
<proteinExistence type="predicted"/>
<evidence type="ECO:0000259" key="1">
    <source>
        <dbReference type="Pfam" id="PF09994"/>
    </source>
</evidence>
<dbReference type="InterPro" id="IPR018712">
    <property type="entry name" value="Tle1-like_cat"/>
</dbReference>
<dbReference type="Proteomes" id="UP000241462">
    <property type="component" value="Unassembled WGS sequence"/>
</dbReference>